<gene>
    <name evidence="3" type="ORF">FUG_LOCUS318418</name>
    <name evidence="2" type="ORF">MDCFG202_LOCUS449374</name>
</gene>
<sequence length="112" mass="12209">MVLGYFVAFVAVSFLSILVFAIFVIFTVSLVFWVAFGIVFAGPGGLRPHDTRRHRLRCLGNNTVNAKNDTVGRLPRAFSCKSFICCPCEGLNNPQVRPSELGLAQAIGMATM</sequence>
<dbReference type="EMBL" id="CAJPIJ010000163">
    <property type="protein sequence ID" value="CAG1999195.1"/>
    <property type="molecule type" value="Genomic_DNA"/>
</dbReference>
<keyword evidence="1" id="KW-1133">Transmembrane helix</keyword>
<feature type="transmembrane region" description="Helical" evidence="1">
    <location>
        <begin position="6"/>
        <end position="39"/>
    </location>
</feature>
<proteinExistence type="predicted"/>
<dbReference type="EMBL" id="CAAKMV010000135">
    <property type="protein sequence ID" value="VIO58745.1"/>
    <property type="molecule type" value="Genomic_DNA"/>
</dbReference>
<keyword evidence="1" id="KW-0472">Membrane</keyword>
<organism evidence="3">
    <name type="scientific">Gibberella zeae</name>
    <name type="common">Wheat head blight fungus</name>
    <name type="synonym">Fusarium graminearum</name>
    <dbReference type="NCBI Taxonomy" id="5518"/>
    <lineage>
        <taxon>Eukaryota</taxon>
        <taxon>Fungi</taxon>
        <taxon>Dikarya</taxon>
        <taxon>Ascomycota</taxon>
        <taxon>Pezizomycotina</taxon>
        <taxon>Sordariomycetes</taxon>
        <taxon>Hypocreomycetidae</taxon>
        <taxon>Hypocreales</taxon>
        <taxon>Nectriaceae</taxon>
        <taxon>Fusarium</taxon>
    </lineage>
</organism>
<protein>
    <submittedName>
        <fullName evidence="3">Uncharacterized protein</fullName>
    </submittedName>
</protein>
<evidence type="ECO:0000313" key="2">
    <source>
        <dbReference type="EMBL" id="CAG1999195.1"/>
    </source>
</evidence>
<reference evidence="3" key="1">
    <citation type="submission" date="2019-04" db="EMBL/GenBank/DDBJ databases">
        <authorList>
            <person name="Melise S."/>
            <person name="Noan J."/>
            <person name="Okalmin O."/>
        </authorList>
    </citation>
    <scope>NUCLEOTIDE SEQUENCE</scope>
    <source>
        <strain evidence="3">FN9</strain>
    </source>
</reference>
<dbReference type="AlphaFoldDB" id="A0A4E9DG09"/>
<accession>A0A4E9DG09</accession>
<reference evidence="2" key="2">
    <citation type="submission" date="2021-03" db="EMBL/GenBank/DDBJ databases">
        <authorList>
            <person name="Alouane T."/>
            <person name="Langin T."/>
            <person name="Bonhomme L."/>
        </authorList>
    </citation>
    <scope>NUCLEOTIDE SEQUENCE</scope>
    <source>
        <strain evidence="2">MDC_Fg202</strain>
    </source>
</reference>
<evidence type="ECO:0000256" key="1">
    <source>
        <dbReference type="SAM" id="Phobius"/>
    </source>
</evidence>
<keyword evidence="1" id="KW-0812">Transmembrane</keyword>
<evidence type="ECO:0000313" key="3">
    <source>
        <dbReference type="EMBL" id="VIO58745.1"/>
    </source>
</evidence>
<name>A0A4E9DG09_GIBZA</name>
<dbReference type="Proteomes" id="UP000746612">
    <property type="component" value="Unassembled WGS sequence"/>
</dbReference>